<feature type="domain" description="BON" evidence="2">
    <location>
        <begin position="37"/>
        <end position="104"/>
    </location>
</feature>
<evidence type="ECO:0000259" key="2">
    <source>
        <dbReference type="PROSITE" id="PS50914"/>
    </source>
</evidence>
<dbReference type="PROSITE" id="PS50914">
    <property type="entry name" value="BON"/>
    <property type="match status" value="1"/>
</dbReference>
<protein>
    <submittedName>
        <fullName evidence="3">Transport-associated protein</fullName>
    </submittedName>
</protein>
<dbReference type="InterPro" id="IPR014004">
    <property type="entry name" value="Transpt-assoc_nodulatn_dom_bac"/>
</dbReference>
<proteinExistence type="predicted"/>
<keyword evidence="1" id="KW-0732">Signal</keyword>
<dbReference type="PANTHER" id="PTHR34606:SF16">
    <property type="entry name" value="BON DOMAIN-CONTAINING PROTEIN"/>
    <property type="match status" value="1"/>
</dbReference>
<feature type="signal peptide" evidence="1">
    <location>
        <begin position="1"/>
        <end position="24"/>
    </location>
</feature>
<accession>A0A212KKB3</accession>
<gene>
    <name evidence="3" type="ORF">KL86APRO_20427</name>
</gene>
<dbReference type="PANTHER" id="PTHR34606">
    <property type="entry name" value="BON DOMAIN-CONTAINING PROTEIN"/>
    <property type="match status" value="1"/>
</dbReference>
<evidence type="ECO:0000256" key="1">
    <source>
        <dbReference type="SAM" id="SignalP"/>
    </source>
</evidence>
<sequence length="104" mass="10784">MRLSAKPLAAALALGSMLALGACAETSTSQSTGQYLDDTAITAKVKSKILQDEQLKVLQIGVSTYDGTVQLSGFVDDAATKARATQVVRTVEGVAAVENDLVVK</sequence>
<evidence type="ECO:0000313" key="3">
    <source>
        <dbReference type="EMBL" id="SBW12068.1"/>
    </source>
</evidence>
<dbReference type="Gene3D" id="3.30.1340.30">
    <property type="match status" value="1"/>
</dbReference>
<dbReference type="PROSITE" id="PS51257">
    <property type="entry name" value="PROKAR_LIPOPROTEIN"/>
    <property type="match status" value="1"/>
</dbReference>
<feature type="chain" id="PRO_5012984856" evidence="1">
    <location>
        <begin position="25"/>
        <end position="104"/>
    </location>
</feature>
<dbReference type="AlphaFoldDB" id="A0A212KKB3"/>
<dbReference type="SMART" id="SM00749">
    <property type="entry name" value="BON"/>
    <property type="match status" value="1"/>
</dbReference>
<dbReference type="Pfam" id="PF04972">
    <property type="entry name" value="BON"/>
    <property type="match status" value="1"/>
</dbReference>
<organism evidence="3">
    <name type="scientific">uncultured Alphaproteobacteria bacterium</name>
    <dbReference type="NCBI Taxonomy" id="91750"/>
    <lineage>
        <taxon>Bacteria</taxon>
        <taxon>Pseudomonadati</taxon>
        <taxon>Pseudomonadota</taxon>
        <taxon>Alphaproteobacteria</taxon>
        <taxon>environmental samples</taxon>
    </lineage>
</organism>
<dbReference type="InterPro" id="IPR051686">
    <property type="entry name" value="Lipoprotein_DolP"/>
</dbReference>
<dbReference type="EMBL" id="FLUO01000002">
    <property type="protein sequence ID" value="SBW12068.1"/>
    <property type="molecule type" value="Genomic_DNA"/>
</dbReference>
<reference evidence="3" key="1">
    <citation type="submission" date="2016-04" db="EMBL/GenBank/DDBJ databases">
        <authorList>
            <person name="Evans L.H."/>
            <person name="Alamgir A."/>
            <person name="Owens N."/>
            <person name="Weber N.D."/>
            <person name="Virtaneva K."/>
            <person name="Barbian K."/>
            <person name="Babar A."/>
            <person name="Rosenke K."/>
        </authorList>
    </citation>
    <scope>NUCLEOTIDE SEQUENCE</scope>
    <source>
        <strain evidence="3">86</strain>
    </source>
</reference>
<dbReference type="InterPro" id="IPR007055">
    <property type="entry name" value="BON_dom"/>
</dbReference>
<name>A0A212KKB3_9PROT</name>